<evidence type="ECO:0000256" key="6">
    <source>
        <dbReference type="ARBA" id="ARBA00022840"/>
    </source>
</evidence>
<keyword evidence="5 8" id="KW-0658">Purine biosynthesis</keyword>
<dbReference type="CDD" id="cd01415">
    <property type="entry name" value="SAICAR_synt_PurC"/>
    <property type="match status" value="1"/>
</dbReference>
<comment type="caution">
    <text evidence="10">The sequence shown here is derived from an EMBL/GenBank/DDBJ whole genome shotgun (WGS) entry which is preliminary data.</text>
</comment>
<dbReference type="InterPro" id="IPR050089">
    <property type="entry name" value="SAICAR_synthetase"/>
</dbReference>
<dbReference type="Pfam" id="PF01259">
    <property type="entry name" value="SAICAR_synt"/>
    <property type="match status" value="1"/>
</dbReference>
<comment type="pathway">
    <text evidence="1 8">Purine metabolism; IMP biosynthesis via de novo pathway; 5-amino-1-(5-phospho-D-ribosyl)imidazole-4-carboxamide from 5-amino-1-(5-phospho-D-ribosyl)imidazole-4-carboxylate: step 1/2.</text>
</comment>
<proteinExistence type="inferred from homology"/>
<evidence type="ECO:0000256" key="3">
    <source>
        <dbReference type="ARBA" id="ARBA00022598"/>
    </source>
</evidence>
<dbReference type="EC" id="6.3.2.6" evidence="8"/>
<evidence type="ECO:0000256" key="2">
    <source>
        <dbReference type="ARBA" id="ARBA00010190"/>
    </source>
</evidence>
<dbReference type="RefSeq" id="WP_104751954.1">
    <property type="nucleotide sequence ID" value="NZ_FZMF01000013.1"/>
</dbReference>
<dbReference type="InterPro" id="IPR001636">
    <property type="entry name" value="SAICAR_synth"/>
</dbReference>
<dbReference type="Gene3D" id="3.30.470.20">
    <property type="entry name" value="ATP-grasp fold, B domain"/>
    <property type="match status" value="1"/>
</dbReference>
<dbReference type="InterPro" id="IPR033934">
    <property type="entry name" value="SAICAR_synt_PurC"/>
</dbReference>
<keyword evidence="11" id="KW-1185">Reference proteome</keyword>
<dbReference type="PANTHER" id="PTHR43599:SF3">
    <property type="entry name" value="SI:DKEY-6E2.2"/>
    <property type="match status" value="1"/>
</dbReference>
<evidence type="ECO:0000313" key="10">
    <source>
        <dbReference type="EMBL" id="MFC3847299.1"/>
    </source>
</evidence>
<comment type="catalytic activity">
    <reaction evidence="7 8">
        <text>5-amino-1-(5-phospho-D-ribosyl)imidazole-4-carboxylate + L-aspartate + ATP = (2S)-2-[5-amino-1-(5-phospho-beta-D-ribosyl)imidazole-4-carboxamido]succinate + ADP + phosphate + 2 H(+)</text>
        <dbReference type="Rhea" id="RHEA:22628"/>
        <dbReference type="ChEBI" id="CHEBI:15378"/>
        <dbReference type="ChEBI" id="CHEBI:29991"/>
        <dbReference type="ChEBI" id="CHEBI:30616"/>
        <dbReference type="ChEBI" id="CHEBI:43474"/>
        <dbReference type="ChEBI" id="CHEBI:58443"/>
        <dbReference type="ChEBI" id="CHEBI:77657"/>
        <dbReference type="ChEBI" id="CHEBI:456216"/>
        <dbReference type="EC" id="6.3.2.6"/>
    </reaction>
</comment>
<name>A0ABV7ZG96_9HELI</name>
<evidence type="ECO:0000256" key="8">
    <source>
        <dbReference type="HAMAP-Rule" id="MF_00137"/>
    </source>
</evidence>
<dbReference type="HAMAP" id="MF_00137">
    <property type="entry name" value="SAICAR_synth"/>
    <property type="match status" value="1"/>
</dbReference>
<dbReference type="PANTHER" id="PTHR43599">
    <property type="entry name" value="MULTIFUNCTIONAL PROTEIN ADE2"/>
    <property type="match status" value="1"/>
</dbReference>
<feature type="domain" description="SAICAR synthetase/ADE2 N-terminal" evidence="9">
    <location>
        <begin position="6"/>
        <end position="232"/>
    </location>
</feature>
<dbReference type="Proteomes" id="UP001595783">
    <property type="component" value="Unassembled WGS sequence"/>
</dbReference>
<dbReference type="NCBIfam" id="TIGR00081">
    <property type="entry name" value="purC"/>
    <property type="match status" value="1"/>
</dbReference>
<gene>
    <name evidence="8 10" type="primary">purC</name>
    <name evidence="10" type="ORF">ACFOPX_01950</name>
</gene>
<evidence type="ECO:0000256" key="4">
    <source>
        <dbReference type="ARBA" id="ARBA00022741"/>
    </source>
</evidence>
<evidence type="ECO:0000313" key="11">
    <source>
        <dbReference type="Proteomes" id="UP001595783"/>
    </source>
</evidence>
<evidence type="ECO:0000256" key="1">
    <source>
        <dbReference type="ARBA" id="ARBA00004672"/>
    </source>
</evidence>
<keyword evidence="4 8" id="KW-0547">Nucleotide-binding</keyword>
<dbReference type="Gene3D" id="3.30.200.20">
    <property type="entry name" value="Phosphorylase Kinase, domain 1"/>
    <property type="match status" value="1"/>
</dbReference>
<dbReference type="GO" id="GO:0004639">
    <property type="term" value="F:phosphoribosylaminoimidazolesuccinocarboxamide synthase activity"/>
    <property type="evidence" value="ECO:0007669"/>
    <property type="project" value="UniProtKB-EC"/>
</dbReference>
<dbReference type="SUPFAM" id="SSF56104">
    <property type="entry name" value="SAICAR synthase-like"/>
    <property type="match status" value="1"/>
</dbReference>
<reference evidence="11" key="1">
    <citation type="journal article" date="2019" name="Int. J. Syst. Evol. Microbiol.">
        <title>The Global Catalogue of Microorganisms (GCM) 10K type strain sequencing project: providing services to taxonomists for standard genome sequencing and annotation.</title>
        <authorList>
            <consortium name="The Broad Institute Genomics Platform"/>
            <consortium name="The Broad Institute Genome Sequencing Center for Infectious Disease"/>
            <person name="Wu L."/>
            <person name="Ma J."/>
        </authorList>
    </citation>
    <scope>NUCLEOTIDE SEQUENCE [LARGE SCALE GENOMIC DNA]</scope>
    <source>
        <strain evidence="11">CCUG 53816</strain>
    </source>
</reference>
<protein>
    <recommendedName>
        <fullName evidence="8">Phosphoribosylaminoimidazole-succinocarboxamide synthase</fullName>
        <ecNumber evidence="8">6.3.2.6</ecNumber>
    </recommendedName>
    <alternativeName>
        <fullName evidence="8">SAICAR synthetase</fullName>
    </alternativeName>
</protein>
<dbReference type="PROSITE" id="PS01058">
    <property type="entry name" value="SAICAR_SYNTHETASE_2"/>
    <property type="match status" value="1"/>
</dbReference>
<keyword evidence="3 8" id="KW-0436">Ligase</keyword>
<evidence type="ECO:0000256" key="7">
    <source>
        <dbReference type="ARBA" id="ARBA00048475"/>
    </source>
</evidence>
<evidence type="ECO:0000259" key="9">
    <source>
        <dbReference type="Pfam" id="PF01259"/>
    </source>
</evidence>
<keyword evidence="6 8" id="KW-0067">ATP-binding</keyword>
<sequence length="236" mass="26310">MTATTLLYEGKAKKVYATSDLQCYIVDYKDEATAFNGAKKATLSGKGSLNNRISNSLMQYLQKQGIATHFIQELSPTQTLVKRLDMFALEVIVRNICAGSLAKRLGIKEGTPFEPTIVEFCYKNDSLGDPLINDVHALVLGLASQEELESLKSLALKINTLLQAYFKNLGIMLVDFKLEFGKDGEGNIVLGDEVSPDTCRLWDTRTHQKLDKDRFREDLGGVCEAYEMVLEKMSHS</sequence>
<comment type="similarity">
    <text evidence="2 8">Belongs to the SAICAR synthetase family.</text>
</comment>
<organism evidence="10 11">
    <name type="scientific">Helicobacter baculiformis</name>
    <dbReference type="NCBI Taxonomy" id="427351"/>
    <lineage>
        <taxon>Bacteria</taxon>
        <taxon>Pseudomonadati</taxon>
        <taxon>Campylobacterota</taxon>
        <taxon>Epsilonproteobacteria</taxon>
        <taxon>Campylobacterales</taxon>
        <taxon>Helicobacteraceae</taxon>
        <taxon>Helicobacter</taxon>
    </lineage>
</organism>
<dbReference type="InterPro" id="IPR028923">
    <property type="entry name" value="SAICAR_synt/ADE2_N"/>
</dbReference>
<dbReference type="EMBL" id="JBHRZO010000009">
    <property type="protein sequence ID" value="MFC3847299.1"/>
    <property type="molecule type" value="Genomic_DNA"/>
</dbReference>
<evidence type="ECO:0000256" key="5">
    <source>
        <dbReference type="ARBA" id="ARBA00022755"/>
    </source>
</evidence>
<dbReference type="InterPro" id="IPR018236">
    <property type="entry name" value="SAICAR_synthetase_CS"/>
</dbReference>
<accession>A0ABV7ZG96</accession>